<accession>A0A382HKH6</accession>
<dbReference type="EMBL" id="UINC01061825">
    <property type="protein sequence ID" value="SVB87808.1"/>
    <property type="molecule type" value="Genomic_DNA"/>
</dbReference>
<protein>
    <recommendedName>
        <fullName evidence="1">SnoaL-like domain-containing protein</fullName>
    </recommendedName>
</protein>
<proteinExistence type="predicted"/>
<organism evidence="2">
    <name type="scientific">marine metagenome</name>
    <dbReference type="NCBI Taxonomy" id="408172"/>
    <lineage>
        <taxon>unclassified sequences</taxon>
        <taxon>metagenomes</taxon>
        <taxon>ecological metagenomes</taxon>
    </lineage>
</organism>
<sequence>MTNLEVVQGIYAAFGEGNMEKMASLFSEDWVGVVPEGMPNEGTYHGANDFIQNFLSKIPEVWPDFHMEPIAFFESGNTVFLHHKITTGGKTTEGVHMTVVRDGKATSWRPFDDTAALISVANT</sequence>
<dbReference type="InterPro" id="IPR037401">
    <property type="entry name" value="SnoaL-like"/>
</dbReference>
<dbReference type="AlphaFoldDB" id="A0A382HKH6"/>
<reference evidence="2" key="1">
    <citation type="submission" date="2018-05" db="EMBL/GenBank/DDBJ databases">
        <authorList>
            <person name="Lanie J.A."/>
            <person name="Ng W.-L."/>
            <person name="Kazmierczak K.M."/>
            <person name="Andrzejewski T.M."/>
            <person name="Davidsen T.M."/>
            <person name="Wayne K.J."/>
            <person name="Tettelin H."/>
            <person name="Glass J.I."/>
            <person name="Rusch D."/>
            <person name="Podicherti R."/>
            <person name="Tsui H.-C.T."/>
            <person name="Winkler M.E."/>
        </authorList>
    </citation>
    <scope>NUCLEOTIDE SEQUENCE</scope>
</reference>
<name>A0A382HKH6_9ZZZZ</name>
<gene>
    <name evidence="2" type="ORF">METZ01_LOCUS240662</name>
</gene>
<feature type="domain" description="SnoaL-like" evidence="1">
    <location>
        <begin position="7"/>
        <end position="107"/>
    </location>
</feature>
<dbReference type="Gene3D" id="3.10.450.50">
    <property type="match status" value="1"/>
</dbReference>
<dbReference type="PANTHER" id="PTHR41252:SF1">
    <property type="entry name" value="BLR2505 PROTEIN"/>
    <property type="match status" value="1"/>
</dbReference>
<dbReference type="SUPFAM" id="SSF54427">
    <property type="entry name" value="NTF2-like"/>
    <property type="match status" value="1"/>
</dbReference>
<dbReference type="PANTHER" id="PTHR41252">
    <property type="entry name" value="BLR2505 PROTEIN"/>
    <property type="match status" value="1"/>
</dbReference>
<evidence type="ECO:0000259" key="1">
    <source>
        <dbReference type="Pfam" id="PF12680"/>
    </source>
</evidence>
<evidence type="ECO:0000313" key="2">
    <source>
        <dbReference type="EMBL" id="SVB87808.1"/>
    </source>
</evidence>
<dbReference type="Pfam" id="PF12680">
    <property type="entry name" value="SnoaL_2"/>
    <property type="match status" value="1"/>
</dbReference>
<dbReference type="InterPro" id="IPR032710">
    <property type="entry name" value="NTF2-like_dom_sf"/>
</dbReference>